<dbReference type="CDD" id="cd01129">
    <property type="entry name" value="PulE-GspE-like"/>
    <property type="match status" value="1"/>
</dbReference>
<keyword evidence="2" id="KW-0547">Nucleotide-binding</keyword>
<evidence type="ECO:0000256" key="1">
    <source>
        <dbReference type="ARBA" id="ARBA00006611"/>
    </source>
</evidence>
<dbReference type="EMBL" id="CP003359">
    <property type="protein sequence ID" value="AGB41727.1"/>
    <property type="molecule type" value="Genomic_DNA"/>
</dbReference>
<dbReference type="KEGG" id="hhl:Halha_1791"/>
<dbReference type="SUPFAM" id="SSF52540">
    <property type="entry name" value="P-loop containing nucleoside triphosphate hydrolases"/>
    <property type="match status" value="1"/>
</dbReference>
<evidence type="ECO:0000313" key="5">
    <source>
        <dbReference type="EMBL" id="AGB41727.1"/>
    </source>
</evidence>
<dbReference type="Proteomes" id="UP000010880">
    <property type="component" value="Chromosome"/>
</dbReference>
<dbReference type="GO" id="GO:0005524">
    <property type="term" value="F:ATP binding"/>
    <property type="evidence" value="ECO:0007669"/>
    <property type="project" value="UniProtKB-KW"/>
</dbReference>
<dbReference type="AlphaFoldDB" id="L0K8W5"/>
<dbReference type="PROSITE" id="PS00662">
    <property type="entry name" value="T2SP_E"/>
    <property type="match status" value="1"/>
</dbReference>
<accession>L0K8W5</accession>
<dbReference type="RefSeq" id="WP_015327443.1">
    <property type="nucleotide sequence ID" value="NC_019978.1"/>
</dbReference>
<proteinExistence type="inferred from homology"/>
<dbReference type="SUPFAM" id="SSF160246">
    <property type="entry name" value="EspE N-terminal domain-like"/>
    <property type="match status" value="1"/>
</dbReference>
<dbReference type="PATRIC" id="fig|748449.3.peg.1744"/>
<evidence type="ECO:0000259" key="4">
    <source>
        <dbReference type="PROSITE" id="PS00662"/>
    </source>
</evidence>
<keyword evidence="6" id="KW-1185">Reference proteome</keyword>
<dbReference type="GO" id="GO:0005886">
    <property type="term" value="C:plasma membrane"/>
    <property type="evidence" value="ECO:0007669"/>
    <property type="project" value="TreeGrafter"/>
</dbReference>
<dbReference type="Pfam" id="PF00437">
    <property type="entry name" value="T2SSE"/>
    <property type="match status" value="1"/>
</dbReference>
<protein>
    <submittedName>
        <fullName evidence="5">Type II secretory pathway, ATPase PulE/Tfp pilus assembly pathway, ATPase PilB</fullName>
    </submittedName>
</protein>
<dbReference type="PANTHER" id="PTHR30258:SF1">
    <property type="entry name" value="PROTEIN TRANSPORT PROTEIN HOFB HOMOLOG"/>
    <property type="match status" value="1"/>
</dbReference>
<dbReference type="eggNOG" id="COG2804">
    <property type="taxonomic scope" value="Bacteria"/>
</dbReference>
<dbReference type="InterPro" id="IPR037257">
    <property type="entry name" value="T2SS_E_N_sf"/>
</dbReference>
<dbReference type="GO" id="GO:0016887">
    <property type="term" value="F:ATP hydrolysis activity"/>
    <property type="evidence" value="ECO:0007669"/>
    <property type="project" value="TreeGrafter"/>
</dbReference>
<name>L0K8W5_HALHC</name>
<comment type="similarity">
    <text evidence="1">Belongs to the GSP E family.</text>
</comment>
<gene>
    <name evidence="5" type="ordered locus">Halha_1791</name>
</gene>
<dbReference type="Gene3D" id="3.30.300.160">
    <property type="entry name" value="Type II secretion system, protein E, N-terminal domain"/>
    <property type="match status" value="1"/>
</dbReference>
<keyword evidence="3" id="KW-0067">ATP-binding</keyword>
<feature type="domain" description="Bacterial type II secretion system protein E" evidence="4">
    <location>
        <begin position="380"/>
        <end position="394"/>
    </location>
</feature>
<dbReference type="SMART" id="SM00382">
    <property type="entry name" value="AAA"/>
    <property type="match status" value="1"/>
</dbReference>
<dbReference type="InterPro" id="IPR003593">
    <property type="entry name" value="AAA+_ATPase"/>
</dbReference>
<dbReference type="InterPro" id="IPR007831">
    <property type="entry name" value="T2SS_GspE_N"/>
</dbReference>
<sequence length="557" mass="62014">MIKKKRLGDILVEAGFITEEELNEALKRQKNTEQRLGNILKRMGLVTDESVMEALEFQLGIPRLDLKQMIIDPEVINMIPKSLAERHKAIPVKQKDNALTVAMADPLDILAIDDIRIKTNCEVIPGISSEEEIQNAINQYFGETDIVNEFMEDVDLKIDRINSGQLEDNNLQQMVEDAPIVRLVNSIIARAVKARASDIHIEPDEDQVQVRYRIDGILHTEMNIPKQTLSALVSRIKIMAEMDIAERRLPQDGRIQMKLANTKVDLRISTLPTVEGEKVVIRILDKDNVMLSIDELGLSVEAKPAFKKMINQPHGMLLITGPTGSGKTTTLYSALNFMDASSKNIITVEDPVEYKLKGVNQVQTNSKAGLSFANGLRSILRQDPDVIMIGEIRDKETAKIAIHAAMTGHLVLSTLHTNQSAGALTRLIDMGIEPYLVASSVLGVIAQRLVRKICDNCKVESEKLLPPKTLEVKDSFKHYQGEGCRSCNQAGYKRRTAIYELLEVEAKIKELVVEKVSAAKIESVAKTKGMNTLEDAALKKVEKGITSLEEAMRVTKI</sequence>
<dbReference type="Gene3D" id="3.30.450.90">
    <property type="match status" value="1"/>
</dbReference>
<evidence type="ECO:0000313" key="6">
    <source>
        <dbReference type="Proteomes" id="UP000010880"/>
    </source>
</evidence>
<organism evidence="5 6">
    <name type="scientific">Halobacteroides halobius (strain ATCC 35273 / DSM 5150 / MD-1)</name>
    <dbReference type="NCBI Taxonomy" id="748449"/>
    <lineage>
        <taxon>Bacteria</taxon>
        <taxon>Bacillati</taxon>
        <taxon>Bacillota</taxon>
        <taxon>Clostridia</taxon>
        <taxon>Halanaerobiales</taxon>
        <taxon>Halobacteroidaceae</taxon>
        <taxon>Halobacteroides</taxon>
    </lineage>
</organism>
<dbReference type="STRING" id="748449.Halha_1791"/>
<dbReference type="InterPro" id="IPR001482">
    <property type="entry name" value="T2SS/T4SS_dom"/>
</dbReference>
<reference evidence="6" key="1">
    <citation type="submission" date="2012-02" db="EMBL/GenBank/DDBJ databases">
        <title>The complete genome of Halobacteroides halobius DSM 5150.</title>
        <authorList>
            <person name="Lucas S."/>
            <person name="Copeland A."/>
            <person name="Lapidus A."/>
            <person name="Glavina del Rio T."/>
            <person name="Dalin E."/>
            <person name="Tice H."/>
            <person name="Bruce D."/>
            <person name="Goodwin L."/>
            <person name="Pitluck S."/>
            <person name="Peters L."/>
            <person name="Mikhailova N."/>
            <person name="Gu W."/>
            <person name="Kyrpides N."/>
            <person name="Mavromatis K."/>
            <person name="Ivanova N."/>
            <person name="Brettin T."/>
            <person name="Detter J.C."/>
            <person name="Han C."/>
            <person name="Larimer F."/>
            <person name="Land M."/>
            <person name="Hauser L."/>
            <person name="Markowitz V."/>
            <person name="Cheng J.-F."/>
            <person name="Hugenholtz P."/>
            <person name="Woyke T."/>
            <person name="Wu D."/>
            <person name="Tindall B."/>
            <person name="Pomrenke H."/>
            <person name="Brambilla E."/>
            <person name="Klenk H.-P."/>
            <person name="Eisen J.A."/>
        </authorList>
    </citation>
    <scope>NUCLEOTIDE SEQUENCE [LARGE SCALE GENOMIC DNA]</scope>
    <source>
        <strain evidence="6">ATCC 35273 / DSM 5150 / MD-1</strain>
    </source>
</reference>
<dbReference type="InterPro" id="IPR027417">
    <property type="entry name" value="P-loop_NTPase"/>
</dbReference>
<dbReference type="FunFam" id="3.30.450.90:FF:000001">
    <property type="entry name" value="Type II secretion system ATPase GspE"/>
    <property type="match status" value="1"/>
</dbReference>
<dbReference type="FunFam" id="3.40.50.300:FF:000398">
    <property type="entry name" value="Type IV pilus assembly ATPase PilB"/>
    <property type="match status" value="1"/>
</dbReference>
<evidence type="ECO:0000256" key="3">
    <source>
        <dbReference type="ARBA" id="ARBA00022840"/>
    </source>
</evidence>
<dbReference type="Pfam" id="PF05157">
    <property type="entry name" value="MshEN"/>
    <property type="match status" value="1"/>
</dbReference>
<dbReference type="FunFam" id="3.30.300.160:FF:000002">
    <property type="entry name" value="Type II secretion system protein E"/>
    <property type="match status" value="1"/>
</dbReference>
<dbReference type="HOGENOM" id="CLU_013446_10_6_9"/>
<dbReference type="OrthoDB" id="9808272at2"/>
<dbReference type="Gene3D" id="3.40.50.300">
    <property type="entry name" value="P-loop containing nucleotide triphosphate hydrolases"/>
    <property type="match status" value="1"/>
</dbReference>
<evidence type="ECO:0000256" key="2">
    <source>
        <dbReference type="ARBA" id="ARBA00022741"/>
    </source>
</evidence>
<dbReference type="PANTHER" id="PTHR30258">
    <property type="entry name" value="TYPE II SECRETION SYSTEM PROTEIN GSPE-RELATED"/>
    <property type="match status" value="1"/>
</dbReference>